<organism evidence="3 4">
    <name type="scientific">Marimonas arenosa</name>
    <dbReference type="NCBI Taxonomy" id="1795305"/>
    <lineage>
        <taxon>Bacteria</taxon>
        <taxon>Pseudomonadati</taxon>
        <taxon>Pseudomonadota</taxon>
        <taxon>Alphaproteobacteria</taxon>
        <taxon>Rhodobacterales</taxon>
        <taxon>Paracoccaceae</taxon>
        <taxon>Marimonas</taxon>
    </lineage>
</organism>
<dbReference type="InterPro" id="IPR036390">
    <property type="entry name" value="WH_DNA-bd_sf"/>
</dbReference>
<feature type="domain" description="WYL" evidence="2">
    <location>
        <begin position="134"/>
        <end position="197"/>
    </location>
</feature>
<gene>
    <name evidence="3" type="ORF">NO357_12545</name>
</gene>
<proteinExistence type="predicted"/>
<dbReference type="PROSITE" id="PS52050">
    <property type="entry name" value="WYL"/>
    <property type="match status" value="1"/>
</dbReference>
<reference evidence="3" key="1">
    <citation type="submission" date="2022-07" db="EMBL/GenBank/DDBJ databases">
        <authorList>
            <person name="Otstavnykh N."/>
            <person name="Isaeva M."/>
            <person name="Bystritskaya E."/>
        </authorList>
    </citation>
    <scope>NUCLEOTIDE SEQUENCE</scope>
    <source>
        <strain evidence="3">KCTC 52189</strain>
    </source>
</reference>
<comment type="caution">
    <text evidence="3">The sequence shown here is derived from an EMBL/GenBank/DDBJ whole genome shotgun (WGS) entry which is preliminary data.</text>
</comment>
<dbReference type="RefSeq" id="WP_306735999.1">
    <property type="nucleotide sequence ID" value="NZ_JANHAX010000003.1"/>
</dbReference>
<dbReference type="InterPro" id="IPR051534">
    <property type="entry name" value="CBASS_pafABC_assoc_protein"/>
</dbReference>
<feature type="domain" description="Helix-turn-helix type 11" evidence="1">
    <location>
        <begin position="6"/>
        <end position="59"/>
    </location>
</feature>
<dbReference type="SUPFAM" id="SSF46785">
    <property type="entry name" value="Winged helix' DNA-binding domain"/>
    <property type="match status" value="1"/>
</dbReference>
<dbReference type="InterPro" id="IPR013196">
    <property type="entry name" value="HTH_11"/>
</dbReference>
<dbReference type="InterPro" id="IPR036388">
    <property type="entry name" value="WH-like_DNA-bd_sf"/>
</dbReference>
<dbReference type="InterPro" id="IPR026881">
    <property type="entry name" value="WYL_dom"/>
</dbReference>
<accession>A0AAE3WD29</accession>
<dbReference type="EMBL" id="JANHAX010000003">
    <property type="protein sequence ID" value="MDQ2090731.1"/>
    <property type="molecule type" value="Genomic_DNA"/>
</dbReference>
<dbReference type="PANTHER" id="PTHR34580">
    <property type="match status" value="1"/>
</dbReference>
<dbReference type="AlphaFoldDB" id="A0AAE3WD29"/>
<dbReference type="Pfam" id="PF08279">
    <property type="entry name" value="HTH_11"/>
    <property type="match status" value="1"/>
</dbReference>
<dbReference type="PANTHER" id="PTHR34580:SF3">
    <property type="entry name" value="PROTEIN PAFB"/>
    <property type="match status" value="1"/>
</dbReference>
<protein>
    <submittedName>
        <fullName evidence="3">YafY family transcriptional regulator</fullName>
    </submittedName>
</protein>
<evidence type="ECO:0000313" key="4">
    <source>
        <dbReference type="Proteomes" id="UP001226762"/>
    </source>
</evidence>
<evidence type="ECO:0000313" key="3">
    <source>
        <dbReference type="EMBL" id="MDQ2090731.1"/>
    </source>
</evidence>
<dbReference type="Pfam" id="PF13280">
    <property type="entry name" value="WYL"/>
    <property type="match status" value="1"/>
</dbReference>
<name>A0AAE3WD29_9RHOB</name>
<dbReference type="Gene3D" id="1.10.10.10">
    <property type="entry name" value="Winged helix-like DNA-binding domain superfamily/Winged helix DNA-binding domain"/>
    <property type="match status" value="1"/>
</dbReference>
<keyword evidence="4" id="KW-1185">Reference proteome</keyword>
<reference evidence="3" key="2">
    <citation type="submission" date="2023-02" db="EMBL/GenBank/DDBJ databases">
        <title>'Rhodoalgimonas zhirmunskyi' gen. nov., isolated from a red alga.</title>
        <authorList>
            <person name="Nedashkovskaya O.I."/>
            <person name="Otstavnykh N.Y."/>
            <person name="Bystritskaya E.P."/>
            <person name="Balabanova L.A."/>
            <person name="Isaeva M.P."/>
        </authorList>
    </citation>
    <scope>NUCLEOTIDE SEQUENCE</scope>
    <source>
        <strain evidence="3">KCTC 52189</strain>
    </source>
</reference>
<evidence type="ECO:0000259" key="1">
    <source>
        <dbReference type="Pfam" id="PF08279"/>
    </source>
</evidence>
<dbReference type="Proteomes" id="UP001226762">
    <property type="component" value="Unassembled WGS sequence"/>
</dbReference>
<evidence type="ECO:0000259" key="2">
    <source>
        <dbReference type="Pfam" id="PF13280"/>
    </source>
</evidence>
<sequence length="227" mass="25432">MARTERLFDIIRILRAASKPVLAADIAETLEVSIRTIYRDVAHLQARQVPIYGETGIGYVMRAGYDLPPLAFDEDEAEAIIVGLSLVSRTGDKGLWKSAKSAARKLREVAPGVRHLIASSWGSEASNTNDILYIRRAIRAERKLQLSYCDADGSRTDRTVWPLAMIYYCDNEVLVSWCEMRAAVRHFRVDRMLSCTVLADQFPDCGAAILSDWEENQKGLVVQANQL</sequence>